<keyword evidence="1" id="KW-0560">Oxidoreductase</keyword>
<dbReference type="GO" id="GO:0051213">
    <property type="term" value="F:dioxygenase activity"/>
    <property type="evidence" value="ECO:0007669"/>
    <property type="project" value="UniProtKB-KW"/>
</dbReference>
<name>A0A354YXV9_9FIRM</name>
<accession>A0A354YXV9</accession>
<comment type="caution">
    <text evidence="1">The sequence shown here is derived from an EMBL/GenBank/DDBJ whole genome shotgun (WGS) entry which is preliminary data.</text>
</comment>
<gene>
    <name evidence="1" type="ORF">DDZ44_09635</name>
</gene>
<dbReference type="EMBL" id="DNZF01000210">
    <property type="protein sequence ID" value="HBK54183.1"/>
    <property type="molecule type" value="Genomic_DNA"/>
</dbReference>
<dbReference type="Proteomes" id="UP000263273">
    <property type="component" value="Unassembled WGS sequence"/>
</dbReference>
<dbReference type="SUPFAM" id="SSF51412">
    <property type="entry name" value="Inosine monophosphate dehydrogenase (IMPDH)"/>
    <property type="match status" value="1"/>
</dbReference>
<protein>
    <submittedName>
        <fullName evidence="1">2-nitropropane dioxygenase</fullName>
    </submittedName>
</protein>
<organism evidence="1 2">
    <name type="scientific">Syntrophomonas wolfei</name>
    <dbReference type="NCBI Taxonomy" id="863"/>
    <lineage>
        <taxon>Bacteria</taxon>
        <taxon>Bacillati</taxon>
        <taxon>Bacillota</taxon>
        <taxon>Clostridia</taxon>
        <taxon>Eubacteriales</taxon>
        <taxon>Syntrophomonadaceae</taxon>
        <taxon>Syntrophomonas</taxon>
    </lineage>
</organism>
<dbReference type="Gene3D" id="3.20.20.70">
    <property type="entry name" value="Aldolase class I"/>
    <property type="match status" value="1"/>
</dbReference>
<feature type="non-terminal residue" evidence="1">
    <location>
        <position position="95"/>
    </location>
</feature>
<proteinExistence type="predicted"/>
<keyword evidence="1" id="KW-0223">Dioxygenase</keyword>
<dbReference type="PANTHER" id="PTHR32332">
    <property type="entry name" value="2-NITROPROPANE DIOXYGENASE"/>
    <property type="match status" value="1"/>
</dbReference>
<reference evidence="1 2" key="1">
    <citation type="journal article" date="2018" name="Nat. Biotechnol.">
        <title>A standardized bacterial taxonomy based on genome phylogeny substantially revises the tree of life.</title>
        <authorList>
            <person name="Parks D.H."/>
            <person name="Chuvochina M."/>
            <person name="Waite D.W."/>
            <person name="Rinke C."/>
            <person name="Skarshewski A."/>
            <person name="Chaumeil P.A."/>
            <person name="Hugenholtz P."/>
        </authorList>
    </citation>
    <scope>NUCLEOTIDE SEQUENCE [LARGE SCALE GENOMIC DNA]</scope>
    <source>
        <strain evidence="1">UBA10948</strain>
    </source>
</reference>
<evidence type="ECO:0000313" key="1">
    <source>
        <dbReference type="EMBL" id="HBK54183.1"/>
    </source>
</evidence>
<dbReference type="InterPro" id="IPR013785">
    <property type="entry name" value="Aldolase_TIM"/>
</dbReference>
<dbReference type="PANTHER" id="PTHR32332:SF18">
    <property type="entry name" value="2-NITROPROPANE DIOXYGENASE"/>
    <property type="match status" value="1"/>
</dbReference>
<dbReference type="AlphaFoldDB" id="A0A354YXV9"/>
<sequence length="95" mass="10025">MQLPTLRIADYIPRFPIIQGGMSVRVSTASLASAVARAGGIGVIGATGISLAELKDEIRQARSRAEGGILGVNIMFAARQFAELVKTAIDEKIDI</sequence>
<dbReference type="Pfam" id="PF03060">
    <property type="entry name" value="NMO"/>
    <property type="match status" value="1"/>
</dbReference>
<evidence type="ECO:0000313" key="2">
    <source>
        <dbReference type="Proteomes" id="UP000263273"/>
    </source>
</evidence>